<dbReference type="InterPro" id="IPR029061">
    <property type="entry name" value="THDP-binding"/>
</dbReference>
<dbReference type="NCBIfam" id="TIGR03710">
    <property type="entry name" value="OAFO_sf"/>
    <property type="match status" value="1"/>
</dbReference>
<dbReference type="InterPro" id="IPR019752">
    <property type="entry name" value="Pyrv/ketoisovalerate_OxRed_cat"/>
</dbReference>
<evidence type="ECO:0000259" key="3">
    <source>
        <dbReference type="Pfam" id="PF01855"/>
    </source>
</evidence>
<dbReference type="FunFam" id="3.40.50.970:FF:000022">
    <property type="entry name" value="2-oxoglutarate ferredoxin oxidoreductase alpha subunit"/>
    <property type="match status" value="1"/>
</dbReference>
<dbReference type="Proteomes" id="UP000178432">
    <property type="component" value="Unassembled WGS sequence"/>
</dbReference>
<organism evidence="4 5">
    <name type="scientific">Candidatus Buchananbacteria bacterium RIFCSPHIGHO2_01_FULL_46_12</name>
    <dbReference type="NCBI Taxonomy" id="1797536"/>
    <lineage>
        <taxon>Bacteria</taxon>
        <taxon>Candidatus Buchananiibacteriota</taxon>
    </lineage>
</organism>
<dbReference type="PANTHER" id="PTHR32154">
    <property type="entry name" value="PYRUVATE-FLAVODOXIN OXIDOREDUCTASE-RELATED"/>
    <property type="match status" value="1"/>
</dbReference>
<dbReference type="GO" id="GO:0006979">
    <property type="term" value="P:response to oxidative stress"/>
    <property type="evidence" value="ECO:0007669"/>
    <property type="project" value="TreeGrafter"/>
</dbReference>
<comment type="caution">
    <text evidence="4">The sequence shown here is derived from an EMBL/GenBank/DDBJ whole genome shotgun (WGS) entry which is preliminary data.</text>
</comment>
<dbReference type="InterPro" id="IPR009014">
    <property type="entry name" value="Transketo_C/PFOR_II"/>
</dbReference>
<dbReference type="Gene3D" id="3.40.50.970">
    <property type="match status" value="1"/>
</dbReference>
<dbReference type="CDD" id="cd07034">
    <property type="entry name" value="TPP_PYR_PFOR_IOR-alpha_like"/>
    <property type="match status" value="1"/>
</dbReference>
<feature type="domain" description="Pyruvate flavodoxin/ferredoxin oxidoreductase pyrimidine binding" evidence="3">
    <location>
        <begin position="221"/>
        <end position="447"/>
    </location>
</feature>
<proteinExistence type="predicted"/>
<name>A0A1G1Y9A9_9BACT</name>
<sequence length="584" mass="63028">MKNTQDFKNNKVFTWKIGGAAGGGQQVAGLIFTKACVHGGLFTFDSSEYPSRIRGGLVAYRVSISEKPVLAIYKDTQLLIALNREAFDYCLPDMTPDGVILYDRGKFEIKPEELKGKKAYPLPLEKLAQDAGIKPLAANIIITGAAAALLDYDLEILKEAIKDTFAAKGQEAAEMNLQAADFGYQYAKTNLLPDEFPYNLKVLKKNNDSIIATANDAICLGAVASGCKFMAAYPMTPASSILHNLAAWAEKSGLVVKHAEDEIAGIQMAIGAGFAGVRAMTATSGGGFALMVEGLSLAGMTEVPLVIVEAQRPGPATGLPTWTEQGDLSFVAHAGHGEFNRVVLAPGDPPEAFALTARAFNLAEKWQIPVFILVDKYIAEGHQSMPEPDLKDIKIDRGEVLTDEQLAKIKDFKRYLVTKSGVSPRSIPGQPGGAYLANSDEHDEFGYSIEGFTPEIRNAMVEKRAAKLKGILADLPGPELFGPKTAEITLIGWGSVKGPVLEALKALDGVNYLHVPAPWPLSKEIMEKSLKGVKKLVCIENNQVGQFANILSELCGIAVDERLTKYNGAQFFPEEVVELVNKLK</sequence>
<accession>A0A1G1Y9A9</accession>
<dbReference type="InterPro" id="IPR002880">
    <property type="entry name" value="Pyrv_Fd/Flavodoxin_OxRdtase_N"/>
</dbReference>
<dbReference type="Pfam" id="PF01855">
    <property type="entry name" value="POR_N"/>
    <property type="match status" value="1"/>
</dbReference>
<protein>
    <recommendedName>
        <fullName evidence="6">2-oxoacid:ferredoxin oxidoreductase subunit alpha</fullName>
    </recommendedName>
</protein>
<dbReference type="GO" id="GO:0016903">
    <property type="term" value="F:oxidoreductase activity, acting on the aldehyde or oxo group of donors"/>
    <property type="evidence" value="ECO:0007669"/>
    <property type="project" value="InterPro"/>
</dbReference>
<dbReference type="SUPFAM" id="SSF52922">
    <property type="entry name" value="TK C-terminal domain-like"/>
    <property type="match status" value="1"/>
</dbReference>
<dbReference type="InterPro" id="IPR050722">
    <property type="entry name" value="Pyruvate:ferred/Flavod_OxRd"/>
</dbReference>
<dbReference type="AlphaFoldDB" id="A0A1G1Y9A9"/>
<dbReference type="Gene3D" id="3.40.920.10">
    <property type="entry name" value="Pyruvate-ferredoxin oxidoreductase, PFOR, domain III"/>
    <property type="match status" value="1"/>
</dbReference>
<keyword evidence="1" id="KW-0560">Oxidoreductase</keyword>
<evidence type="ECO:0008006" key="6">
    <source>
        <dbReference type="Google" id="ProtNLM"/>
    </source>
</evidence>
<dbReference type="Pfam" id="PF01558">
    <property type="entry name" value="POR"/>
    <property type="match status" value="1"/>
</dbReference>
<evidence type="ECO:0000259" key="2">
    <source>
        <dbReference type="Pfam" id="PF01558"/>
    </source>
</evidence>
<dbReference type="SUPFAM" id="SSF53323">
    <property type="entry name" value="Pyruvate-ferredoxin oxidoreductase, PFOR, domain III"/>
    <property type="match status" value="1"/>
</dbReference>
<dbReference type="InterPro" id="IPR022367">
    <property type="entry name" value="2-oxoacid/accept_OxRdtase_asu"/>
</dbReference>
<dbReference type="EMBL" id="MHIF01000018">
    <property type="protein sequence ID" value="OGY48127.1"/>
    <property type="molecule type" value="Genomic_DNA"/>
</dbReference>
<feature type="domain" description="Pyruvate/ketoisovalerate oxidoreductase catalytic" evidence="2">
    <location>
        <begin position="22"/>
        <end position="185"/>
    </location>
</feature>
<dbReference type="InterPro" id="IPR002869">
    <property type="entry name" value="Pyrv_flavodox_OxRed_cen"/>
</dbReference>
<evidence type="ECO:0000313" key="4">
    <source>
        <dbReference type="EMBL" id="OGY48127.1"/>
    </source>
</evidence>
<dbReference type="Gene3D" id="3.40.50.920">
    <property type="match status" value="1"/>
</dbReference>
<evidence type="ECO:0000313" key="5">
    <source>
        <dbReference type="Proteomes" id="UP000178432"/>
    </source>
</evidence>
<reference evidence="4 5" key="1">
    <citation type="journal article" date="2016" name="Nat. Commun.">
        <title>Thousands of microbial genomes shed light on interconnected biogeochemical processes in an aquifer system.</title>
        <authorList>
            <person name="Anantharaman K."/>
            <person name="Brown C.T."/>
            <person name="Hug L.A."/>
            <person name="Sharon I."/>
            <person name="Castelle C.J."/>
            <person name="Probst A.J."/>
            <person name="Thomas B.C."/>
            <person name="Singh A."/>
            <person name="Wilkins M.J."/>
            <person name="Karaoz U."/>
            <person name="Brodie E.L."/>
            <person name="Williams K.H."/>
            <person name="Hubbard S.S."/>
            <person name="Banfield J.F."/>
        </authorList>
    </citation>
    <scope>NUCLEOTIDE SEQUENCE [LARGE SCALE GENOMIC DNA]</scope>
</reference>
<dbReference type="PANTHER" id="PTHR32154:SF20">
    <property type="entry name" value="2-OXOGLUTARATE OXIDOREDUCTASE SUBUNIT KORA"/>
    <property type="match status" value="1"/>
</dbReference>
<evidence type="ECO:0000256" key="1">
    <source>
        <dbReference type="ARBA" id="ARBA00023002"/>
    </source>
</evidence>
<dbReference type="SUPFAM" id="SSF52518">
    <property type="entry name" value="Thiamin diphosphate-binding fold (THDP-binding)"/>
    <property type="match status" value="1"/>
</dbReference>
<gene>
    <name evidence="4" type="ORF">A2663_02570</name>
</gene>